<feature type="domain" description="2-isopropylmalate synthase LeuA allosteric (dimerisation)" evidence="2">
    <location>
        <begin position="20"/>
        <end position="79"/>
    </location>
</feature>
<dbReference type="AlphaFoldDB" id="A0A6B2JEN1"/>
<dbReference type="InterPro" id="IPR013709">
    <property type="entry name" value="2-isopropylmalate_synth_dimer"/>
</dbReference>
<dbReference type="GO" id="GO:0003852">
    <property type="term" value="F:2-isopropylmalate synthase activity"/>
    <property type="evidence" value="ECO:0007669"/>
    <property type="project" value="InterPro"/>
</dbReference>
<organism evidence="3">
    <name type="scientific">Francisella tularensis subsp. holarctica</name>
    <dbReference type="NCBI Taxonomy" id="119857"/>
    <lineage>
        <taxon>Bacteria</taxon>
        <taxon>Pseudomonadati</taxon>
        <taxon>Pseudomonadota</taxon>
        <taxon>Gammaproteobacteria</taxon>
        <taxon>Thiotrichales</taxon>
        <taxon>Francisellaceae</taxon>
        <taxon>Francisella</taxon>
    </lineage>
</organism>
<keyword evidence="1" id="KW-0808">Transferase</keyword>
<dbReference type="Pfam" id="PF08502">
    <property type="entry name" value="LeuA_dimer"/>
    <property type="match status" value="1"/>
</dbReference>
<comment type="caution">
    <text evidence="3">The sequence shown here is derived from an EMBL/GenBank/DDBJ whole genome shotgun (WGS) entry which is preliminary data.</text>
</comment>
<accession>A0A6B2JEN1</accession>
<proteinExistence type="predicted"/>
<reference evidence="3" key="1">
    <citation type="submission" date="2019-08" db="EMBL/GenBank/DDBJ databases">
        <authorList>
            <person name="Busch A."/>
        </authorList>
    </citation>
    <scope>NUCLEOTIDE SEQUENCE</scope>
    <source>
        <strain evidence="3">15T0085</strain>
    </source>
</reference>
<dbReference type="SUPFAM" id="SSF110921">
    <property type="entry name" value="2-isopropylmalate synthase LeuA, allosteric (dimerisation) domain"/>
    <property type="match status" value="1"/>
</dbReference>
<dbReference type="GO" id="GO:0009098">
    <property type="term" value="P:L-leucine biosynthetic process"/>
    <property type="evidence" value="ECO:0007669"/>
    <property type="project" value="InterPro"/>
</dbReference>
<name>A0A6B2JEN1_FRATU</name>
<feature type="non-terminal residue" evidence="3">
    <location>
        <position position="1"/>
    </location>
</feature>
<evidence type="ECO:0000256" key="1">
    <source>
        <dbReference type="ARBA" id="ARBA00022679"/>
    </source>
</evidence>
<evidence type="ECO:0000259" key="2">
    <source>
        <dbReference type="Pfam" id="PF08502"/>
    </source>
</evidence>
<reference evidence="3" key="2">
    <citation type="submission" date="2020-02" db="EMBL/GenBank/DDBJ databases">
        <title>Using affinity propagation clustering for identifying bacterial clades and subclades with whole-genome sequences of Francisella tularensis.</title>
        <authorList>
            <person name="Homeier-Bachmann T."/>
            <person name="Abdel-Glil M.Y."/>
            <person name="Hackbart A."/>
            <person name="Hotzel H."/>
            <person name="Tomaso H."/>
        </authorList>
    </citation>
    <scope>NUCLEOTIDE SEQUENCE</scope>
    <source>
        <strain evidence="3">15T0085</strain>
    </source>
</reference>
<dbReference type="Gene3D" id="3.30.160.270">
    <property type="match status" value="1"/>
</dbReference>
<gene>
    <name evidence="3" type="ORF">FWI86_08850</name>
</gene>
<protein>
    <recommendedName>
        <fullName evidence="2">2-isopropylmalate synthase LeuA allosteric (dimerisation) domain-containing protein</fullName>
    </recommendedName>
</protein>
<evidence type="ECO:0000313" key="3">
    <source>
        <dbReference type="EMBL" id="NDS69063.1"/>
    </source>
</evidence>
<sequence>NIFFYKYLFLQISFGLTIPDVNISDYFSRSLKDAGINSKSETTIIIKSGDNSPVVEGVAIDQDIEISSLKALIAATNKLYI</sequence>
<dbReference type="InterPro" id="IPR036230">
    <property type="entry name" value="LeuA_allosteric_dom_sf"/>
</dbReference>
<dbReference type="EMBL" id="JAAGJP010000086">
    <property type="protein sequence ID" value="NDS69063.1"/>
    <property type="molecule type" value="Genomic_DNA"/>
</dbReference>